<dbReference type="STRING" id="1235802.C823_02591"/>
<sequence length="119" mass="13161">MSMAIDGLNSYVDPSRVSAATGTNLSGRLNGVDGSATADELKEVCREFESYFMEQVYKEMFKTIGSDENTESSLSSLVDYFKDDVIQKVATQTTEQSGGPLAQQLYEQMKRNYGITEES</sequence>
<dbReference type="Proteomes" id="UP000012589">
    <property type="component" value="Unassembled WGS sequence"/>
</dbReference>
<proteinExistence type="predicted"/>
<dbReference type="OrthoDB" id="9796740at2"/>
<evidence type="ECO:0000313" key="2">
    <source>
        <dbReference type="Proteomes" id="UP000012589"/>
    </source>
</evidence>
<dbReference type="AlphaFoldDB" id="N2AI02"/>
<dbReference type="HOGENOM" id="CLU_145894_0_0_9"/>
<comment type="caution">
    <text evidence="1">The sequence shown here is derived from an EMBL/GenBank/DDBJ whole genome shotgun (WGS) entry which is preliminary data.</text>
</comment>
<dbReference type="EMBL" id="AQFT01000085">
    <property type="protein sequence ID" value="EMZ26098.1"/>
    <property type="molecule type" value="Genomic_DNA"/>
</dbReference>
<organism evidence="1 2">
    <name type="scientific">Eubacterium plexicaudatum ASF492</name>
    <dbReference type="NCBI Taxonomy" id="1235802"/>
    <lineage>
        <taxon>Bacteria</taxon>
        <taxon>Bacillati</taxon>
        <taxon>Bacillota</taxon>
        <taxon>Clostridia</taxon>
        <taxon>Eubacteriales</taxon>
        <taxon>Eubacteriaceae</taxon>
        <taxon>Eubacterium</taxon>
    </lineage>
</organism>
<dbReference type="eggNOG" id="COG3951">
    <property type="taxonomic scope" value="Bacteria"/>
</dbReference>
<accession>N2AI02</accession>
<dbReference type="PATRIC" id="fig|1235802.3.peg.2741"/>
<name>N2AI02_9FIRM</name>
<protein>
    <submittedName>
        <fullName evidence="1">Uncharacterized protein</fullName>
    </submittedName>
</protein>
<gene>
    <name evidence="1" type="ORF">C823_02591</name>
</gene>
<reference evidence="1 2" key="1">
    <citation type="journal article" date="2014" name="Genome Announc.">
        <title>Draft genome sequences of the altered schaedler flora, a defined bacterial community from gnotobiotic mice.</title>
        <authorList>
            <person name="Wannemuehler M.J."/>
            <person name="Overstreet A.M."/>
            <person name="Ward D.V."/>
            <person name="Phillips G.J."/>
        </authorList>
    </citation>
    <scope>NUCLEOTIDE SEQUENCE [LARGE SCALE GENOMIC DNA]</scope>
    <source>
        <strain evidence="1 2">ASF492</strain>
    </source>
</reference>
<keyword evidence="2" id="KW-1185">Reference proteome</keyword>
<evidence type="ECO:0000313" key="1">
    <source>
        <dbReference type="EMBL" id="EMZ26098.1"/>
    </source>
</evidence>